<dbReference type="GeneID" id="30147664"/>
<protein>
    <submittedName>
        <fullName evidence="2">Glycoside hydrolase family 85 protein</fullName>
    </submittedName>
</protein>
<reference evidence="3" key="1">
    <citation type="submission" date="2016-05" db="EMBL/GenBank/DDBJ databases">
        <title>Comparative genomics of biotechnologically important yeasts.</title>
        <authorList>
            <consortium name="DOE Joint Genome Institute"/>
            <person name="Riley R."/>
            <person name="Haridas S."/>
            <person name="Wolfe K.H."/>
            <person name="Lopes M.R."/>
            <person name="Hittinger C.T."/>
            <person name="Goker M."/>
            <person name="Salamov A."/>
            <person name="Wisecaver J."/>
            <person name="Long T.M."/>
            <person name="Aerts A.L."/>
            <person name="Barry K."/>
            <person name="Choi C."/>
            <person name="Clum A."/>
            <person name="Coughlan A.Y."/>
            <person name="Deshpande S."/>
            <person name="Douglass A.P."/>
            <person name="Hanson S.J."/>
            <person name="Klenk H.-P."/>
            <person name="Labutti K."/>
            <person name="Lapidus A."/>
            <person name="Lindquist E."/>
            <person name="Lipzen A."/>
            <person name="Meier-Kolthoff J.P."/>
            <person name="Ohm R.A."/>
            <person name="Otillar R.P."/>
            <person name="Pangilinan J."/>
            <person name="Peng Y."/>
            <person name="Rokas A."/>
            <person name="Rosa C.A."/>
            <person name="Scheuner C."/>
            <person name="Sibirny A.A."/>
            <person name="Slot J.C."/>
            <person name="Stielow J.B."/>
            <person name="Sun H."/>
            <person name="Kurtzman C.P."/>
            <person name="Blackwell M."/>
            <person name="Grigoriev I.V."/>
            <person name="Jeffries T.W."/>
        </authorList>
    </citation>
    <scope>NUCLEOTIDE SEQUENCE [LARGE SCALE GENOMIC DNA]</scope>
    <source>
        <strain evidence="3">NRRL Y-12698</strain>
    </source>
</reference>
<dbReference type="Gene3D" id="3.20.20.80">
    <property type="entry name" value="Glycosidases"/>
    <property type="match status" value="1"/>
</dbReference>
<dbReference type="GO" id="GO:0005829">
    <property type="term" value="C:cytosol"/>
    <property type="evidence" value="ECO:0007669"/>
    <property type="project" value="UniProtKB-SubCell"/>
</dbReference>
<dbReference type="STRING" id="984486.A0A1E3QP24"/>
<dbReference type="InterPro" id="IPR005201">
    <property type="entry name" value="TIM_ENGase"/>
</dbReference>
<proteinExistence type="predicted"/>
<dbReference type="GO" id="GO:0033925">
    <property type="term" value="F:mannosyl-glycoprotein endo-beta-N-acetylglucosaminidase activity"/>
    <property type="evidence" value="ECO:0007669"/>
    <property type="project" value="UniProtKB-EC"/>
</dbReference>
<dbReference type="OrthoDB" id="284473at2759"/>
<feature type="domain" description="Cytosolic endo-beta-N-acetylglucosaminidase TIM barrel" evidence="1">
    <location>
        <begin position="93"/>
        <end position="395"/>
    </location>
</feature>
<dbReference type="Pfam" id="PF03644">
    <property type="entry name" value="Glyco_hydro_85"/>
    <property type="match status" value="1"/>
</dbReference>
<feature type="non-terminal residue" evidence="2">
    <location>
        <position position="1"/>
    </location>
</feature>
<evidence type="ECO:0000313" key="2">
    <source>
        <dbReference type="EMBL" id="ODQ79388.1"/>
    </source>
</evidence>
<accession>A0A1E3QP24</accession>
<dbReference type="RefSeq" id="XP_018984716.1">
    <property type="nucleotide sequence ID" value="XM_019129811.1"/>
</dbReference>
<gene>
    <name evidence="2" type="ORF">BABINDRAFT_16326</name>
</gene>
<dbReference type="Proteomes" id="UP000094336">
    <property type="component" value="Unassembled WGS sequence"/>
</dbReference>
<name>A0A1E3QP24_9ASCO</name>
<dbReference type="Gene3D" id="2.60.120.260">
    <property type="entry name" value="Galactose-binding domain-like"/>
    <property type="match status" value="1"/>
</dbReference>
<dbReference type="EMBL" id="KV454432">
    <property type="protein sequence ID" value="ODQ79388.1"/>
    <property type="molecule type" value="Genomic_DNA"/>
</dbReference>
<organism evidence="2 3">
    <name type="scientific">Babjeviella inositovora NRRL Y-12698</name>
    <dbReference type="NCBI Taxonomy" id="984486"/>
    <lineage>
        <taxon>Eukaryota</taxon>
        <taxon>Fungi</taxon>
        <taxon>Dikarya</taxon>
        <taxon>Ascomycota</taxon>
        <taxon>Saccharomycotina</taxon>
        <taxon>Pichiomycetes</taxon>
        <taxon>Serinales incertae sedis</taxon>
        <taxon>Babjeviella</taxon>
    </lineage>
</organism>
<keyword evidence="3" id="KW-1185">Reference proteome</keyword>
<dbReference type="InterPro" id="IPR032979">
    <property type="entry name" value="ENGase"/>
</dbReference>
<keyword evidence="2" id="KW-0378">Hydrolase</keyword>
<evidence type="ECO:0000259" key="1">
    <source>
        <dbReference type="Pfam" id="PF03644"/>
    </source>
</evidence>
<feature type="non-terminal residue" evidence="2">
    <location>
        <position position="658"/>
    </location>
</feature>
<dbReference type="AlphaFoldDB" id="A0A1E3QP24"/>
<dbReference type="PANTHER" id="PTHR13246:SF1">
    <property type="entry name" value="CYTOSOLIC ENDO-BETA-N-ACETYLGLUCOSAMINIDASE"/>
    <property type="match status" value="1"/>
</dbReference>
<dbReference type="PANTHER" id="PTHR13246">
    <property type="entry name" value="ENDO BETA N-ACETYLGLUCOSAMINIDASE"/>
    <property type="match status" value="1"/>
</dbReference>
<evidence type="ECO:0000313" key="3">
    <source>
        <dbReference type="Proteomes" id="UP000094336"/>
    </source>
</evidence>
<sequence length="658" mass="74613">ALSSRYFTSLAELNEWYNNYSPVTNRHTNPEEKLRCAREPLHRYISPPIKPAVPPHSPLTDRALDHTMKLMVCHDFRGGYQSNEDDNPLGYFPHPSGNRYFLQFPSLVDSFVYFSHQRVSVPPFLWINSCHKQGISCMGTIIMEGDHGTGPLELEELVGRNSQAEFRYVNVLTSLARFYGFDGWLLNVETVFPNLGHIKDLIPFVELLKLALHAANPAWKLVWYDSYQVKKNRVSYVNGLSWDNYDFMKAADWFFTNYWWSDAHLVENIRISGLAGVQKSVYVGCDVWGRGERTHLGGEGGYNTCQGLRSIKQYMTNGVLFAPAWTYEALGEDQFAKNDRQFWIGLGKEDGGEKTEIESVSTYATLKYTPVFELTPGDTKPEFLCYTNFSQGGGSLFSCQGIKVFWEPWVNGSFQFDVPLARLGGTLAMALENNDAFHGGNCVKITSHGSTPTPLNLFRFNSDCLQPNIDVTVHFKYPSKVLGNFQVELRYLLERRVRSISPVLTGVLIVPLIPDTDNEGWQEIHVKFPTPYRSRFEYCVLQECAINYVEESDGDEWVLVSGANSECLIGDISILSVSDDTYTKMNSLDPVSEVRMLLRHGSTIIEWDENLDLVLYWCVYLDGKFKGTAHSPIWYVTGEPGTVRIDTVTRFGVVVTGK</sequence>